<evidence type="ECO:0000313" key="4">
    <source>
        <dbReference type="Proteomes" id="UP000093044"/>
    </source>
</evidence>
<reference evidence="3" key="1">
    <citation type="submission" date="2016-08" db="EMBL/GenBank/DDBJ databases">
        <title>Complete genome of Cloacibacillus porcorum.</title>
        <authorList>
            <person name="Looft T."/>
            <person name="Bayles D.O."/>
            <person name="Alt D.P."/>
        </authorList>
    </citation>
    <scope>NUCLEOTIDE SEQUENCE [LARGE SCALE GENOMIC DNA]</scope>
    <source>
        <strain evidence="3">CL-84</strain>
    </source>
</reference>
<dbReference type="Pfam" id="PF00156">
    <property type="entry name" value="Pribosyltran"/>
    <property type="match status" value="1"/>
</dbReference>
<sequence>MRPIFSYLSHIIFPQHCPACGRLAAPYCPGCLSGAASEALPPFCADCGGAYGVECCYDSVPCYAAAIHDGDARSFILALKYKNMRPLGEAIGREMGRLFPLQEAEMLVPLPLHADSRRAFNQTELIARGISSQWGTPVAAGLLKWRAGSGAQTEKRGRERRALSFGSFEASPELAGRGVVLVDDVYTTGGTVRAAKFALQRAGAEVRAVLVWTRRVSAPEHPGAWPEDGEYWL</sequence>
<name>A0A1B2I4E6_9BACT</name>
<evidence type="ECO:0000313" key="3">
    <source>
        <dbReference type="EMBL" id="ANZ44845.1"/>
    </source>
</evidence>
<dbReference type="InterPro" id="IPR000836">
    <property type="entry name" value="PRTase_dom"/>
</dbReference>
<dbReference type="Gene3D" id="3.40.50.2020">
    <property type="match status" value="1"/>
</dbReference>
<dbReference type="PANTHER" id="PTHR47505">
    <property type="entry name" value="DNA UTILIZATION PROTEIN YHGH"/>
    <property type="match status" value="1"/>
</dbReference>
<dbReference type="PANTHER" id="PTHR47505:SF1">
    <property type="entry name" value="DNA UTILIZATION PROTEIN YHGH"/>
    <property type="match status" value="1"/>
</dbReference>
<comment type="similarity">
    <text evidence="1">Belongs to the ComF/GntX family.</text>
</comment>
<dbReference type="InterPro" id="IPR051910">
    <property type="entry name" value="ComF/GntX_DNA_util-trans"/>
</dbReference>
<dbReference type="SUPFAM" id="SSF53271">
    <property type="entry name" value="PRTase-like"/>
    <property type="match status" value="1"/>
</dbReference>
<dbReference type="RefSeq" id="WP_066744363.1">
    <property type="nucleotide sequence ID" value="NZ_CP016757.1"/>
</dbReference>
<dbReference type="AlphaFoldDB" id="A0A1B2I4E6"/>
<protein>
    <recommendedName>
        <fullName evidence="2">Phosphoribosyltransferase domain-containing protein</fullName>
    </recommendedName>
</protein>
<keyword evidence="4" id="KW-1185">Reference proteome</keyword>
<dbReference type="CDD" id="cd06223">
    <property type="entry name" value="PRTases_typeI"/>
    <property type="match status" value="1"/>
</dbReference>
<dbReference type="GeneID" id="83057589"/>
<dbReference type="STRING" id="1197717.BED41_06965"/>
<proteinExistence type="inferred from homology"/>
<evidence type="ECO:0000259" key="2">
    <source>
        <dbReference type="Pfam" id="PF00156"/>
    </source>
</evidence>
<accession>A0A1B2I4E6</accession>
<gene>
    <name evidence="3" type="ORF">BED41_06965</name>
</gene>
<dbReference type="InterPro" id="IPR029057">
    <property type="entry name" value="PRTase-like"/>
</dbReference>
<evidence type="ECO:0000256" key="1">
    <source>
        <dbReference type="ARBA" id="ARBA00008007"/>
    </source>
</evidence>
<organism evidence="3 4">
    <name type="scientific">Cloacibacillus porcorum</name>
    <dbReference type="NCBI Taxonomy" id="1197717"/>
    <lineage>
        <taxon>Bacteria</taxon>
        <taxon>Thermotogati</taxon>
        <taxon>Synergistota</taxon>
        <taxon>Synergistia</taxon>
        <taxon>Synergistales</taxon>
        <taxon>Synergistaceae</taxon>
        <taxon>Cloacibacillus</taxon>
    </lineage>
</organism>
<dbReference type="KEGG" id="cpor:BED41_06965"/>
<dbReference type="Proteomes" id="UP000093044">
    <property type="component" value="Chromosome"/>
</dbReference>
<dbReference type="OrthoDB" id="5448at2"/>
<dbReference type="EMBL" id="CP016757">
    <property type="protein sequence ID" value="ANZ44845.1"/>
    <property type="molecule type" value="Genomic_DNA"/>
</dbReference>
<feature type="domain" description="Phosphoribosyltransferase" evidence="2">
    <location>
        <begin position="145"/>
        <end position="219"/>
    </location>
</feature>